<feature type="binding site" evidence="13 14">
    <location>
        <position position="146"/>
    </location>
    <ligand>
        <name>[4Fe-4S] cluster</name>
        <dbReference type="ChEBI" id="CHEBI:49883"/>
        <label>3</label>
    </ligand>
</feature>
<evidence type="ECO:0000313" key="17">
    <source>
        <dbReference type="EMBL" id="EDK14090.1"/>
    </source>
</evidence>
<evidence type="ECO:0000256" key="6">
    <source>
        <dbReference type="ARBA" id="ARBA00022737"/>
    </source>
</evidence>
<comment type="subcellular location">
    <subcellularLocation>
        <location evidence="13">Cell inner membrane</location>
    </subcellularLocation>
</comment>
<evidence type="ECO:0000256" key="8">
    <source>
        <dbReference type="ARBA" id="ARBA00022982"/>
    </source>
</evidence>
<dbReference type="FunFam" id="1.10.15.40:FF:000001">
    <property type="entry name" value="Ion-translocating oxidoreductase complex subunit B"/>
    <property type="match status" value="1"/>
</dbReference>
<keyword evidence="5 13" id="KW-0479">Metal-binding</keyword>
<comment type="subunit">
    <text evidence="13">The complex is composed of six subunits: RnfA, RnfB, RnfC, RnfD, RnfE and RnfG.</text>
</comment>
<dbReference type="BioCyc" id="HINF375063:G119K-937-MONOMER"/>
<reference evidence="17 18" key="1">
    <citation type="journal article" date="2007" name="Genome Biol.">
        <title>Characterization and modeling of the Haemophilus influenzae core and supragenomes based on the complete genomic sequences of Rd and 12 clinical nontypeable strains.</title>
        <authorList>
            <person name="Hogg J.S."/>
            <person name="Hu F.Z."/>
            <person name="Janto B."/>
            <person name="Boissy R."/>
            <person name="Hayes J."/>
            <person name="Keefe R."/>
            <person name="Post J.C."/>
            <person name="Ehrlich G.D."/>
        </authorList>
    </citation>
    <scope>NUCLEOTIDE SEQUENCE [LARGE SCALE GENOMIC DNA]</scope>
    <source>
        <strain evidence="17 18">22.4-21</strain>
    </source>
</reference>
<evidence type="ECO:0000256" key="4">
    <source>
        <dbReference type="ARBA" id="ARBA00022519"/>
    </source>
</evidence>
<dbReference type="Pfam" id="PF04060">
    <property type="entry name" value="FeS"/>
    <property type="match status" value="1"/>
</dbReference>
<comment type="function">
    <text evidence="13">Part of a membrane-bound complex that couples electron transfer with translocation of ions across the membrane.</text>
</comment>
<evidence type="ECO:0000259" key="15">
    <source>
        <dbReference type="PROSITE" id="PS51379"/>
    </source>
</evidence>
<evidence type="ECO:0000256" key="5">
    <source>
        <dbReference type="ARBA" id="ARBA00022723"/>
    </source>
</evidence>
<evidence type="ECO:0000256" key="14">
    <source>
        <dbReference type="PIRSR" id="PIRSR005784-1"/>
    </source>
</evidence>
<dbReference type="PIRSF" id="PIRSF005784">
    <property type="entry name" value="Elect_transpt_RnfB"/>
    <property type="match status" value="1"/>
</dbReference>
<dbReference type="InterPro" id="IPR016463">
    <property type="entry name" value="RnfB/RsxB_Proteobac"/>
</dbReference>
<evidence type="ECO:0000256" key="11">
    <source>
        <dbReference type="ARBA" id="ARBA00023136"/>
    </source>
</evidence>
<evidence type="ECO:0000256" key="12">
    <source>
        <dbReference type="ARBA" id="ARBA00067794"/>
    </source>
</evidence>
<evidence type="ECO:0000256" key="9">
    <source>
        <dbReference type="ARBA" id="ARBA00023004"/>
    </source>
</evidence>
<keyword evidence="11 13" id="KW-0472">Membrane</keyword>
<keyword evidence="3 13" id="KW-0004">4Fe-4S</keyword>
<dbReference type="EC" id="7.-.-.-" evidence="13"/>
<feature type="binding site" evidence="13 14">
    <location>
        <position position="143"/>
    </location>
    <ligand>
        <name>[4Fe-4S] cluster</name>
        <dbReference type="ChEBI" id="CHEBI:49883"/>
        <label>3</label>
    </ligand>
</feature>
<feature type="binding site" evidence="13 14">
    <location>
        <position position="70"/>
    </location>
    <ligand>
        <name>[4Fe-4S] cluster</name>
        <dbReference type="ChEBI" id="CHEBI:49883"/>
        <label>1</label>
    </ligand>
</feature>
<evidence type="ECO:0000256" key="10">
    <source>
        <dbReference type="ARBA" id="ARBA00023014"/>
    </source>
</evidence>
<gene>
    <name evidence="13" type="primary">rnfB</name>
    <name evidence="17" type="ORF">CGSHiR3021_08341</name>
</gene>
<feature type="binding site" evidence="13 14">
    <location>
        <position position="140"/>
    </location>
    <ligand>
        <name>[4Fe-4S] cluster</name>
        <dbReference type="ChEBI" id="CHEBI:49883"/>
        <label>3</label>
    </ligand>
</feature>
<dbReference type="PANTHER" id="PTHR42859:SF3">
    <property type="entry name" value="ION-TRANSLOCATING OXIDOREDUCTASE COMPLEX SUBUNIT B"/>
    <property type="match status" value="1"/>
</dbReference>
<dbReference type="EMBL" id="AAZJ01000004">
    <property type="protein sequence ID" value="EDK14090.1"/>
    <property type="molecule type" value="Genomic_DNA"/>
</dbReference>
<keyword evidence="2 13" id="KW-1003">Cell membrane</keyword>
<evidence type="ECO:0000256" key="7">
    <source>
        <dbReference type="ARBA" id="ARBA00022967"/>
    </source>
</evidence>
<keyword evidence="6 13" id="KW-0677">Repeat</keyword>
<feature type="binding site" evidence="13 14">
    <location>
        <position position="54"/>
    </location>
    <ligand>
        <name>[4Fe-4S] cluster</name>
        <dbReference type="ChEBI" id="CHEBI:49883"/>
        <label>1</label>
    </ligand>
</feature>
<dbReference type="PROSITE" id="PS51379">
    <property type="entry name" value="4FE4S_FER_2"/>
    <property type="match status" value="2"/>
</dbReference>
<feature type="binding site" evidence="13 14">
    <location>
        <position position="49"/>
    </location>
    <ligand>
        <name>[4Fe-4S] cluster</name>
        <dbReference type="ChEBI" id="CHEBI:49883"/>
        <label>1</label>
    </ligand>
</feature>
<dbReference type="NCBIfam" id="NF003475">
    <property type="entry name" value="PRK05113.1"/>
    <property type="match status" value="1"/>
</dbReference>
<feature type="region of interest" description="Hydrophobic" evidence="13">
    <location>
        <begin position="1"/>
        <end position="23"/>
    </location>
</feature>
<evidence type="ECO:0000256" key="3">
    <source>
        <dbReference type="ARBA" id="ARBA00022485"/>
    </source>
</evidence>
<comment type="cofactor">
    <cofactor evidence="13 14">
        <name>[4Fe-4S] cluster</name>
        <dbReference type="ChEBI" id="CHEBI:49883"/>
    </cofactor>
    <text evidence="13 14">Binds 3 [4Fe-4S] clusters.</text>
</comment>
<comment type="caution">
    <text evidence="13">Lacks conserved residue(s) required for the propagation of feature annotation.</text>
</comment>
<dbReference type="HAMAP" id="MF_00463">
    <property type="entry name" value="RsxB_RnfB"/>
    <property type="match status" value="1"/>
</dbReference>
<dbReference type="GO" id="GO:0046872">
    <property type="term" value="F:metal ion binding"/>
    <property type="evidence" value="ECO:0007669"/>
    <property type="project" value="UniProtKB-KW"/>
</dbReference>
<dbReference type="GO" id="GO:0022900">
    <property type="term" value="P:electron transport chain"/>
    <property type="evidence" value="ECO:0007669"/>
    <property type="project" value="UniProtKB-UniRule"/>
</dbReference>
<dbReference type="Gene3D" id="3.30.70.20">
    <property type="match status" value="1"/>
</dbReference>
<dbReference type="PROSITE" id="PS51656">
    <property type="entry name" value="4FE4S"/>
    <property type="match status" value="1"/>
</dbReference>
<feature type="domain" description="4Fe-4S" evidence="16">
    <location>
        <begin position="29"/>
        <end position="87"/>
    </location>
</feature>
<feature type="binding site" evidence="13 14">
    <location>
        <position position="110"/>
    </location>
    <ligand>
        <name>[4Fe-4S] cluster</name>
        <dbReference type="ChEBI" id="CHEBI:49883"/>
        <label>2</label>
    </ligand>
</feature>
<comment type="similarity">
    <text evidence="13">Belongs to the 4Fe4S bacterial-type ferredoxin family. RnfB subfamily.</text>
</comment>
<feature type="binding site" evidence="13 14">
    <location>
        <position position="46"/>
    </location>
    <ligand>
        <name>[4Fe-4S] cluster</name>
        <dbReference type="ChEBI" id="CHEBI:49883"/>
        <label>1</label>
    </ligand>
</feature>
<keyword evidence="4 13" id="KW-0997">Cell inner membrane</keyword>
<feature type="domain" description="4Fe-4S ferredoxin-type" evidence="15">
    <location>
        <begin position="131"/>
        <end position="160"/>
    </location>
</feature>
<dbReference type="GO" id="GO:0051539">
    <property type="term" value="F:4 iron, 4 sulfur cluster binding"/>
    <property type="evidence" value="ECO:0007669"/>
    <property type="project" value="UniProtKB-UniRule"/>
</dbReference>
<feature type="domain" description="4Fe-4S ferredoxin-type" evidence="15">
    <location>
        <begin position="101"/>
        <end position="130"/>
    </location>
</feature>
<dbReference type="GO" id="GO:0009055">
    <property type="term" value="F:electron transfer activity"/>
    <property type="evidence" value="ECO:0007669"/>
    <property type="project" value="InterPro"/>
</dbReference>
<keyword evidence="1 13" id="KW-0813">Transport</keyword>
<dbReference type="Proteomes" id="UP000005596">
    <property type="component" value="Unassembled WGS sequence"/>
</dbReference>
<dbReference type="AlphaFoldDB" id="A4NXS7"/>
<keyword evidence="8 13" id="KW-0249">Electron transport</keyword>
<keyword evidence="7 13" id="KW-1278">Translocase</keyword>
<dbReference type="InterPro" id="IPR050294">
    <property type="entry name" value="RnfB_subfamily"/>
</dbReference>
<feature type="binding site" evidence="13 14">
    <location>
        <position position="150"/>
    </location>
    <ligand>
        <name>[4Fe-4S] cluster</name>
        <dbReference type="ChEBI" id="CHEBI:49883"/>
        <label>2</label>
    </ligand>
</feature>
<name>A4NXS7_HAEIF</name>
<evidence type="ECO:0000256" key="2">
    <source>
        <dbReference type="ARBA" id="ARBA00022475"/>
    </source>
</evidence>
<dbReference type="PROSITE" id="PS00198">
    <property type="entry name" value="4FE4S_FER_1"/>
    <property type="match status" value="1"/>
</dbReference>
<protein>
    <recommendedName>
        <fullName evidence="12 13">Ion-translocating oxidoreductase complex subunit B</fullName>
        <ecNumber evidence="13">7.-.-.-</ecNumber>
    </recommendedName>
    <alternativeName>
        <fullName evidence="13">Rnf electron transport complex subunit B</fullName>
    </alternativeName>
</protein>
<dbReference type="SUPFAM" id="SSF54862">
    <property type="entry name" value="4Fe-4S ferredoxins"/>
    <property type="match status" value="1"/>
</dbReference>
<evidence type="ECO:0000256" key="1">
    <source>
        <dbReference type="ARBA" id="ARBA00022448"/>
    </source>
</evidence>
<accession>A4NXS7</accession>
<dbReference type="InterPro" id="IPR017900">
    <property type="entry name" value="4Fe4S_Fe_S_CS"/>
</dbReference>
<dbReference type="PANTHER" id="PTHR42859">
    <property type="entry name" value="OXIDOREDUCTASE"/>
    <property type="match status" value="1"/>
</dbReference>
<dbReference type="InterPro" id="IPR017896">
    <property type="entry name" value="4Fe4S_Fe-S-bd"/>
</dbReference>
<evidence type="ECO:0000256" key="13">
    <source>
        <dbReference type="HAMAP-Rule" id="MF_00463"/>
    </source>
</evidence>
<proteinExistence type="inferred from homology"/>
<keyword evidence="10 13" id="KW-0411">Iron-sulfur</keyword>
<dbReference type="Gene3D" id="1.10.15.40">
    <property type="entry name" value="Electron transport complex subunit B, putative Fe-S cluster"/>
    <property type="match status" value="1"/>
</dbReference>
<dbReference type="Pfam" id="PF14697">
    <property type="entry name" value="Fer4_21"/>
    <property type="match status" value="1"/>
</dbReference>
<sequence>MTFLFIVITLLALIFGAILGFASIKLKVEADPVVEKIDAILPQSQCGQCGYPGCKPYAEAICNGDEITKCIPGGQTTIVKIAEILGVDVPTMEGIEEPIEKVAFIDENMCIGCTKCIQACPVDAIIGTNKAMHTIIPDLCTGCELCVAPCPTDCILMIPVKKNIDNWDWKFDAKLVIPVMNVDGSEKKLVVGNKWRTYYLVSIPVNYGISKVAFIHQK</sequence>
<dbReference type="InterPro" id="IPR010207">
    <property type="entry name" value="Elect_transpt_cplx_RnfB/RsxB"/>
</dbReference>
<evidence type="ECO:0000259" key="16">
    <source>
        <dbReference type="PROSITE" id="PS51656"/>
    </source>
</evidence>
<dbReference type="NCBIfam" id="TIGR01944">
    <property type="entry name" value="rnfB"/>
    <property type="match status" value="1"/>
</dbReference>
<dbReference type="InterPro" id="IPR007202">
    <property type="entry name" value="4Fe-4S_dom"/>
</dbReference>
<evidence type="ECO:0000313" key="18">
    <source>
        <dbReference type="Proteomes" id="UP000005596"/>
    </source>
</evidence>
<feature type="binding site" evidence="13 14">
    <location>
        <position position="113"/>
    </location>
    <ligand>
        <name>[4Fe-4S] cluster</name>
        <dbReference type="ChEBI" id="CHEBI:49883"/>
        <label>2</label>
    </ligand>
</feature>
<keyword evidence="9 13" id="KW-0408">Iron</keyword>
<feature type="binding site" evidence="13 14">
    <location>
        <position position="116"/>
    </location>
    <ligand>
        <name>[4Fe-4S] cluster</name>
        <dbReference type="ChEBI" id="CHEBI:49883"/>
        <label>2</label>
    </ligand>
</feature>
<feature type="binding site" evidence="13 14">
    <location>
        <position position="120"/>
    </location>
    <ligand>
        <name>[4Fe-4S] cluster</name>
        <dbReference type="ChEBI" id="CHEBI:49883"/>
        <label>3</label>
    </ligand>
</feature>
<organism evidence="17 18">
    <name type="scientific">Haemophilus influenzae 22.4-21</name>
    <dbReference type="NCBI Taxonomy" id="375063"/>
    <lineage>
        <taxon>Bacteria</taxon>
        <taxon>Pseudomonadati</taxon>
        <taxon>Pseudomonadota</taxon>
        <taxon>Gammaproteobacteria</taxon>
        <taxon>Pasteurellales</taxon>
        <taxon>Pasteurellaceae</taxon>
        <taxon>Haemophilus</taxon>
    </lineage>
</organism>
<dbReference type="GO" id="GO:0005886">
    <property type="term" value="C:plasma membrane"/>
    <property type="evidence" value="ECO:0007669"/>
    <property type="project" value="UniProtKB-SubCell"/>
</dbReference>